<reference evidence="1 2" key="1">
    <citation type="submission" date="2018-07" db="EMBL/GenBank/DDBJ databases">
        <title>Genomic Encyclopedia of Type Strains, Phase IV (KMG-IV): sequencing the most valuable type-strain genomes for metagenomic binning, comparative biology and taxonomic classification.</title>
        <authorList>
            <person name="Goeker M."/>
        </authorList>
    </citation>
    <scope>NUCLEOTIDE SEQUENCE [LARGE SCALE GENOMIC DNA]</scope>
    <source>
        <strain evidence="1 2">DSM 4134</strain>
    </source>
</reference>
<evidence type="ECO:0008006" key="3">
    <source>
        <dbReference type="Google" id="ProtNLM"/>
    </source>
</evidence>
<dbReference type="OrthoDB" id="9793307at2"/>
<sequence length="528" mass="58474">MKNTINLLPIQRPFGIGWLILCLFLWSQTTFAQTPNTGYLYFDLSGGQKINFWQTNYGIGVQNHTQYFRSDYNFAWYRGGTHNQTEFNPGGGFLDMVLKDGDLSIGRATPWTRFHVHEADPSSKNGIVGSFTRQGQGDLGISFTQEAYSSYGILHPSIGGIEFRNNLYRDSPGQRHMRITATGDVAIGDITTPVSQFQVHDANPANGIVTSLTRDGQGDVGISFQQLGVGSFALLQNYDGDLHFVKDRTTTTAGEIKMMLSHQGRLGIGTLSPGAHLDVNGHMIGRDGLTLTSGEMYFGEGYGQLINLNNDDYGIGFQDSQTTYFRSNNFAWYRDGYHSDTSLDAGGGAVDMVLKRGNLGVGTSDPIVPLHVKGSFHVEASDGLGQVFHVSAGQKKVFVGDSAYIQYSRSLQDTSFTLNANDTFSMWVSEGIVSRDFALADPHEWADFVFEEDYKLESLEDVESYINQKGHLPNVPSAQEVKANGYTVHEMNVIMMQKIEELTLYTIEQQKAIQALEIELLKMRSGEK</sequence>
<accession>A0A3D9L297</accession>
<proteinExistence type="predicted"/>
<dbReference type="AlphaFoldDB" id="A0A3D9L297"/>
<dbReference type="Proteomes" id="UP000256779">
    <property type="component" value="Unassembled WGS sequence"/>
</dbReference>
<name>A0A3D9L297_MARFU</name>
<dbReference type="RefSeq" id="WP_115868853.1">
    <property type="nucleotide sequence ID" value="NZ_QREG01000014.1"/>
</dbReference>
<evidence type="ECO:0000313" key="1">
    <source>
        <dbReference type="EMBL" id="RED96565.1"/>
    </source>
</evidence>
<protein>
    <recommendedName>
        <fullName evidence="3">Peptidase S74 domain-containing protein</fullName>
    </recommendedName>
</protein>
<comment type="caution">
    <text evidence="1">The sequence shown here is derived from an EMBL/GenBank/DDBJ whole genome shotgun (WGS) entry which is preliminary data.</text>
</comment>
<keyword evidence="2" id="KW-1185">Reference proteome</keyword>
<organism evidence="1 2">
    <name type="scientific">Marinoscillum furvescens DSM 4134</name>
    <dbReference type="NCBI Taxonomy" id="1122208"/>
    <lineage>
        <taxon>Bacteria</taxon>
        <taxon>Pseudomonadati</taxon>
        <taxon>Bacteroidota</taxon>
        <taxon>Cytophagia</taxon>
        <taxon>Cytophagales</taxon>
        <taxon>Reichenbachiellaceae</taxon>
        <taxon>Marinoscillum</taxon>
    </lineage>
</organism>
<evidence type="ECO:0000313" key="2">
    <source>
        <dbReference type="Proteomes" id="UP000256779"/>
    </source>
</evidence>
<dbReference type="EMBL" id="QREG01000014">
    <property type="protein sequence ID" value="RED96565.1"/>
    <property type="molecule type" value="Genomic_DNA"/>
</dbReference>
<gene>
    <name evidence="1" type="ORF">C7460_11423</name>
</gene>